<dbReference type="Gene3D" id="3.40.50.720">
    <property type="entry name" value="NAD(P)-binding Rossmann-like Domain"/>
    <property type="match status" value="1"/>
</dbReference>
<name>A0A6A5ZIK5_9PLEO</name>
<dbReference type="Proteomes" id="UP000799770">
    <property type="component" value="Unassembled WGS sequence"/>
</dbReference>
<dbReference type="PANTHER" id="PTHR48079:SF5">
    <property type="entry name" value="DEPENDENT EPIMERASE_DEHYDRATASE, PUTATIVE (AFU_ORTHOLOGUE AFUA_7G00180)-RELATED"/>
    <property type="match status" value="1"/>
</dbReference>
<dbReference type="EMBL" id="ML977315">
    <property type="protein sequence ID" value="KAF2119269.1"/>
    <property type="molecule type" value="Genomic_DNA"/>
</dbReference>
<dbReference type="GO" id="GO:0005737">
    <property type="term" value="C:cytoplasm"/>
    <property type="evidence" value="ECO:0007669"/>
    <property type="project" value="TreeGrafter"/>
</dbReference>
<dbReference type="PANTHER" id="PTHR48079">
    <property type="entry name" value="PROTEIN YEEZ"/>
    <property type="match status" value="1"/>
</dbReference>
<dbReference type="InterPro" id="IPR051783">
    <property type="entry name" value="NAD(P)-dependent_oxidoreduct"/>
</dbReference>
<dbReference type="OrthoDB" id="10262413at2759"/>
<evidence type="ECO:0000313" key="3">
    <source>
        <dbReference type="Proteomes" id="UP000799770"/>
    </source>
</evidence>
<accession>A0A6A5ZIK5</accession>
<dbReference type="Pfam" id="PF01370">
    <property type="entry name" value="Epimerase"/>
    <property type="match status" value="1"/>
</dbReference>
<organism evidence="2 3">
    <name type="scientific">Lophiotrema nucula</name>
    <dbReference type="NCBI Taxonomy" id="690887"/>
    <lineage>
        <taxon>Eukaryota</taxon>
        <taxon>Fungi</taxon>
        <taxon>Dikarya</taxon>
        <taxon>Ascomycota</taxon>
        <taxon>Pezizomycotina</taxon>
        <taxon>Dothideomycetes</taxon>
        <taxon>Pleosporomycetidae</taxon>
        <taxon>Pleosporales</taxon>
        <taxon>Lophiotremataceae</taxon>
        <taxon>Lophiotrema</taxon>
    </lineage>
</organism>
<evidence type="ECO:0000313" key="2">
    <source>
        <dbReference type="EMBL" id="KAF2119269.1"/>
    </source>
</evidence>
<proteinExistence type="predicted"/>
<dbReference type="InterPro" id="IPR036291">
    <property type="entry name" value="NAD(P)-bd_dom_sf"/>
</dbReference>
<sequence length="315" mass="33726">MSQTIFITGGSGYIGSVIIEQAIAQGYTVKSLSRSEASDEKLRKLGATPVRGDLTTLDVLTKEASEADIVISMADSIAGANYQISPEERTRINHAGFDALAKGLEGTGKPLIQTSGTFVLAADPNGNEVDESSPGWEVNPFGMNGEGHCMSWNDKGVKVMSVRLAPYVYGRGGSGVKLFMAGAAQAGELVYVDEGKARVTTVHVDDAARLYLLVAQKGKAGEAYNAAYETHVTNRERTEAMGKTLGVPVRAQSYEETEKKMGRFFAQFLSLENRASGAKAKRELGWEIKADKGILDEIATGSYVQLAEELKKGMA</sequence>
<evidence type="ECO:0000259" key="1">
    <source>
        <dbReference type="Pfam" id="PF01370"/>
    </source>
</evidence>
<dbReference type="AlphaFoldDB" id="A0A6A5ZIK5"/>
<dbReference type="GO" id="GO:0004029">
    <property type="term" value="F:aldehyde dehydrogenase (NAD+) activity"/>
    <property type="evidence" value="ECO:0007669"/>
    <property type="project" value="TreeGrafter"/>
</dbReference>
<gene>
    <name evidence="2" type="ORF">BDV96DRAFT_642304</name>
</gene>
<protein>
    <submittedName>
        <fullName evidence="2">Putative NAD dependent epimerase/dehydratase</fullName>
    </submittedName>
</protein>
<dbReference type="InterPro" id="IPR001509">
    <property type="entry name" value="Epimerase_deHydtase"/>
</dbReference>
<dbReference type="SUPFAM" id="SSF51735">
    <property type="entry name" value="NAD(P)-binding Rossmann-fold domains"/>
    <property type="match status" value="1"/>
</dbReference>
<keyword evidence="3" id="KW-1185">Reference proteome</keyword>
<feature type="domain" description="NAD-dependent epimerase/dehydratase" evidence="1">
    <location>
        <begin position="5"/>
        <end position="227"/>
    </location>
</feature>
<reference evidence="2" key="1">
    <citation type="journal article" date="2020" name="Stud. Mycol.">
        <title>101 Dothideomycetes genomes: a test case for predicting lifestyles and emergence of pathogens.</title>
        <authorList>
            <person name="Haridas S."/>
            <person name="Albert R."/>
            <person name="Binder M."/>
            <person name="Bloem J."/>
            <person name="Labutti K."/>
            <person name="Salamov A."/>
            <person name="Andreopoulos B."/>
            <person name="Baker S."/>
            <person name="Barry K."/>
            <person name="Bills G."/>
            <person name="Bluhm B."/>
            <person name="Cannon C."/>
            <person name="Castanera R."/>
            <person name="Culley D."/>
            <person name="Daum C."/>
            <person name="Ezra D."/>
            <person name="Gonzalez J."/>
            <person name="Henrissat B."/>
            <person name="Kuo A."/>
            <person name="Liang C."/>
            <person name="Lipzen A."/>
            <person name="Lutzoni F."/>
            <person name="Magnuson J."/>
            <person name="Mondo S."/>
            <person name="Nolan M."/>
            <person name="Ohm R."/>
            <person name="Pangilinan J."/>
            <person name="Park H.-J."/>
            <person name="Ramirez L."/>
            <person name="Alfaro M."/>
            <person name="Sun H."/>
            <person name="Tritt A."/>
            <person name="Yoshinaga Y."/>
            <person name="Zwiers L.-H."/>
            <person name="Turgeon B."/>
            <person name="Goodwin S."/>
            <person name="Spatafora J."/>
            <person name="Crous P."/>
            <person name="Grigoriev I."/>
        </authorList>
    </citation>
    <scope>NUCLEOTIDE SEQUENCE</scope>
    <source>
        <strain evidence="2">CBS 627.86</strain>
    </source>
</reference>